<proteinExistence type="predicted"/>
<evidence type="ECO:0000313" key="6">
    <source>
        <dbReference type="Proteomes" id="UP001208567"/>
    </source>
</evidence>
<dbReference type="InterPro" id="IPR014710">
    <property type="entry name" value="RmlC-like_jellyroll"/>
</dbReference>
<dbReference type="Gene3D" id="1.10.10.60">
    <property type="entry name" value="Homeodomain-like"/>
    <property type="match status" value="2"/>
</dbReference>
<dbReference type="InterPro" id="IPR037923">
    <property type="entry name" value="HTH-like"/>
</dbReference>
<protein>
    <submittedName>
        <fullName evidence="5">AraC family transcriptional regulator</fullName>
    </submittedName>
</protein>
<dbReference type="EMBL" id="BRXR01000001">
    <property type="protein sequence ID" value="GLC31077.1"/>
    <property type="molecule type" value="Genomic_DNA"/>
</dbReference>
<feature type="domain" description="HTH araC/xylS-type" evidence="4">
    <location>
        <begin position="204"/>
        <end position="302"/>
    </location>
</feature>
<evidence type="ECO:0000259" key="4">
    <source>
        <dbReference type="PROSITE" id="PS01124"/>
    </source>
</evidence>
<dbReference type="InterPro" id="IPR009057">
    <property type="entry name" value="Homeodomain-like_sf"/>
</dbReference>
<dbReference type="PROSITE" id="PS01124">
    <property type="entry name" value="HTH_ARAC_FAMILY_2"/>
    <property type="match status" value="1"/>
</dbReference>
<dbReference type="PANTHER" id="PTHR43280">
    <property type="entry name" value="ARAC-FAMILY TRANSCRIPTIONAL REGULATOR"/>
    <property type="match status" value="1"/>
</dbReference>
<keyword evidence="2" id="KW-0238">DNA-binding</keyword>
<dbReference type="Proteomes" id="UP001208567">
    <property type="component" value="Unassembled WGS sequence"/>
</dbReference>
<dbReference type="Gene3D" id="2.60.120.10">
    <property type="entry name" value="Jelly Rolls"/>
    <property type="match status" value="1"/>
</dbReference>
<organism evidence="5 6">
    <name type="scientific">Clostridium omnivorum</name>
    <dbReference type="NCBI Taxonomy" id="1604902"/>
    <lineage>
        <taxon>Bacteria</taxon>
        <taxon>Bacillati</taxon>
        <taxon>Bacillota</taxon>
        <taxon>Clostridia</taxon>
        <taxon>Eubacteriales</taxon>
        <taxon>Clostridiaceae</taxon>
        <taxon>Clostridium</taxon>
    </lineage>
</organism>
<keyword evidence="6" id="KW-1185">Reference proteome</keyword>
<comment type="caution">
    <text evidence="5">The sequence shown here is derived from an EMBL/GenBank/DDBJ whole genome shotgun (WGS) entry which is preliminary data.</text>
</comment>
<dbReference type="RefSeq" id="WP_264850355.1">
    <property type="nucleotide sequence ID" value="NZ_BRXR01000001.1"/>
</dbReference>
<evidence type="ECO:0000256" key="1">
    <source>
        <dbReference type="ARBA" id="ARBA00023015"/>
    </source>
</evidence>
<dbReference type="SUPFAM" id="SSF51215">
    <property type="entry name" value="Regulatory protein AraC"/>
    <property type="match status" value="1"/>
</dbReference>
<keyword evidence="1" id="KW-0805">Transcription regulation</keyword>
<gene>
    <name evidence="5" type="ORF">bsdE14_24870</name>
</gene>
<dbReference type="InterPro" id="IPR018060">
    <property type="entry name" value="HTH_AraC"/>
</dbReference>
<evidence type="ECO:0000256" key="3">
    <source>
        <dbReference type="ARBA" id="ARBA00023163"/>
    </source>
</evidence>
<sequence length="305" mass="35508">MKVYRENKNIGNEFMPLRVYDISIDKYQVTDVKSISGFGKEVEIEICRTSNFTPHYHPYLEIIEIKNGTAKMQINSEQLTLSEGDIALIGSNEIHSLIGYCRHIVINIDPVFIYQIKDFSEEIFPRSISSKILKKDQSKGILYSFLCKCIDRILSLYTEKPKGYHLLIMSSIYELLGNIYNYTYTLDDYSINSPLKKEDLKRLNKVLDYINENYTRELSIEDISSVINLTPSYFCRFFKRNMGSTFFEYLNQYRCSQAEILLHTTGKSITEISNAVGFSSISYFNKVYKRYKGHTPSLDKKKNLV</sequence>
<dbReference type="SMART" id="SM00342">
    <property type="entry name" value="HTH_ARAC"/>
    <property type="match status" value="1"/>
</dbReference>
<evidence type="ECO:0000313" key="5">
    <source>
        <dbReference type="EMBL" id="GLC31077.1"/>
    </source>
</evidence>
<accession>A0ABQ5N765</accession>
<dbReference type="Pfam" id="PF02311">
    <property type="entry name" value="AraC_binding"/>
    <property type="match status" value="1"/>
</dbReference>
<reference evidence="5 6" key="1">
    <citation type="journal article" date="2024" name="Int. J. Syst. Evol. Microbiol.">
        <title>Clostridium omnivorum sp. nov., isolated from anoxic soil under the treatment of reductive soil disinfestation.</title>
        <authorList>
            <person name="Ueki A."/>
            <person name="Tonouchi A."/>
            <person name="Kaku N."/>
            <person name="Honma S."/>
            <person name="Ueki K."/>
        </authorList>
    </citation>
    <scope>NUCLEOTIDE SEQUENCE [LARGE SCALE GENOMIC DNA]</scope>
    <source>
        <strain evidence="5 6">E14</strain>
    </source>
</reference>
<name>A0ABQ5N765_9CLOT</name>
<dbReference type="Pfam" id="PF12833">
    <property type="entry name" value="HTH_18"/>
    <property type="match status" value="1"/>
</dbReference>
<dbReference type="InterPro" id="IPR003313">
    <property type="entry name" value="AraC-bd"/>
</dbReference>
<dbReference type="SUPFAM" id="SSF46689">
    <property type="entry name" value="Homeodomain-like"/>
    <property type="match status" value="2"/>
</dbReference>
<evidence type="ECO:0000256" key="2">
    <source>
        <dbReference type="ARBA" id="ARBA00023125"/>
    </source>
</evidence>
<keyword evidence="3" id="KW-0804">Transcription</keyword>
<dbReference type="PANTHER" id="PTHR43280:SF28">
    <property type="entry name" value="HTH-TYPE TRANSCRIPTIONAL ACTIVATOR RHAS"/>
    <property type="match status" value="1"/>
</dbReference>